<gene>
    <name evidence="14" type="ORF">HMPREF1536_01131</name>
</gene>
<accession>A0A0F5JKB9</accession>
<dbReference type="SUPFAM" id="SSF56935">
    <property type="entry name" value="Porins"/>
    <property type="match status" value="1"/>
</dbReference>
<dbReference type="Pfam" id="PF00593">
    <property type="entry name" value="TonB_dep_Rec_b-barrel"/>
    <property type="match status" value="1"/>
</dbReference>
<comment type="subcellular location">
    <subcellularLocation>
        <location evidence="1 10">Cell outer membrane</location>
        <topology evidence="1 10">Multi-pass membrane protein</topology>
    </subcellularLocation>
</comment>
<dbReference type="SMART" id="SM00965">
    <property type="entry name" value="STN"/>
    <property type="match status" value="1"/>
</dbReference>
<evidence type="ECO:0000256" key="5">
    <source>
        <dbReference type="ARBA" id="ARBA00022692"/>
    </source>
</evidence>
<keyword evidence="9 10" id="KW-0998">Cell outer membrane</keyword>
<dbReference type="EMBL" id="AQHW01000009">
    <property type="protein sequence ID" value="KKB58256.1"/>
    <property type="molecule type" value="Genomic_DNA"/>
</dbReference>
<dbReference type="GO" id="GO:0009279">
    <property type="term" value="C:cell outer membrane"/>
    <property type="evidence" value="ECO:0007669"/>
    <property type="project" value="UniProtKB-SubCell"/>
</dbReference>
<keyword evidence="7 11" id="KW-0798">TonB box</keyword>
<dbReference type="InterPro" id="IPR011662">
    <property type="entry name" value="Secretin/TonB_short_N"/>
</dbReference>
<dbReference type="InterPro" id="IPR023997">
    <property type="entry name" value="TonB-dep_OMP_SusC/RagA_CS"/>
</dbReference>
<evidence type="ECO:0000256" key="3">
    <source>
        <dbReference type="ARBA" id="ARBA00022452"/>
    </source>
</evidence>
<dbReference type="Proteomes" id="UP000033035">
    <property type="component" value="Unassembled WGS sequence"/>
</dbReference>
<dbReference type="Gene3D" id="2.60.40.1120">
    <property type="entry name" value="Carboxypeptidase-like, regulatory domain"/>
    <property type="match status" value="1"/>
</dbReference>
<comment type="caution">
    <text evidence="14">The sequence shown here is derived from an EMBL/GenBank/DDBJ whole genome shotgun (WGS) entry which is preliminary data.</text>
</comment>
<organism evidence="14 15">
    <name type="scientific">Parabacteroides gordonii MS-1 = DSM 23371</name>
    <dbReference type="NCBI Taxonomy" id="1203610"/>
    <lineage>
        <taxon>Bacteria</taxon>
        <taxon>Pseudomonadati</taxon>
        <taxon>Bacteroidota</taxon>
        <taxon>Bacteroidia</taxon>
        <taxon>Bacteroidales</taxon>
        <taxon>Tannerellaceae</taxon>
        <taxon>Parabacteroides</taxon>
    </lineage>
</organism>
<dbReference type="PROSITE" id="PS52016">
    <property type="entry name" value="TONB_DEPENDENT_REC_3"/>
    <property type="match status" value="1"/>
</dbReference>
<keyword evidence="4" id="KW-0406">Ion transport</keyword>
<keyword evidence="15" id="KW-1185">Reference proteome</keyword>
<keyword evidence="12" id="KW-0732">Signal</keyword>
<comment type="similarity">
    <text evidence="10 11">Belongs to the TonB-dependent receptor family.</text>
</comment>
<feature type="signal peptide" evidence="12">
    <location>
        <begin position="1"/>
        <end position="42"/>
    </location>
</feature>
<dbReference type="InterPro" id="IPR000531">
    <property type="entry name" value="Beta-barrel_TonB"/>
</dbReference>
<dbReference type="Gene3D" id="2.40.170.20">
    <property type="entry name" value="TonB-dependent receptor, beta-barrel domain"/>
    <property type="match status" value="1"/>
</dbReference>
<dbReference type="STRING" id="1203610.HMPREF1536_01131"/>
<keyword evidence="2 10" id="KW-0813">Transport</keyword>
<dbReference type="Pfam" id="PF07660">
    <property type="entry name" value="STN"/>
    <property type="match status" value="1"/>
</dbReference>
<keyword evidence="8 10" id="KW-0472">Membrane</keyword>
<sequence length="1155" mass="128967">MVKNYYIQQDREICILNLVPKITRTMKLTCLLLCLSISMALASQSYAQTTKLSVFGTEKTVAEILEEIEQQTDFQFFYNNKIINVNRKVSINVQNEDVFVVLNRLFKESNVRYKVIDKDVILTTIDVAGSDQVGKKVSGKVTDHLGEPVIGVNVVEKGTTNGTTTDVNGSYSLMLSSDNAVLQFSYIGYTTRDIAVGSKSDVSVSLLEDSQALEEVVVVGYGTTKKVNLTGAVAQIDNKTMENRSVTNIGKALQGVVGNLNMTVSGNGGAPGSTMDYNVRGTTSLSGGAPLFIVDGVPADNINNINPADVETLTVLKDAASAAIYGARAAYGVILVTTKKGAKNEKVTVSYNNVIGYNHATCIPNQVNSLDFANAYNIASLNSGQSPMFSDEHIGRIKAYMADPGHYPSNIPNPNNTDYWSYATLDNDNVDWFRAFFKPGSWNHKHDLSVRGGTEKSNYYVGAGYYKENGLLRYGKDRFERFNLTSNLHFEPYKWLRGDVRVKFSRDKNNTVSEAYNGDIGNWVHLATTRYPNWSLKDPNGHWASTSHIYKQIDGGRTLDNTNVFSATGALEAEPIKGWKINVDYTYRNTARKESTHDKAVIWEYTVSEVPVMAPNHDAFSTLQAQTDYSSFNAYTSYEHLFGDHFMSVMVGQQLELSKYDYLTAMRRNLINQDIPSLSTAIGEQTNSQTLTHWANMGTFIRANYNYKEKYLIEFNARYDGSSKFQRGDRFGFFPSVSVGYNIARENFWTIEHIVNSLKLRASYGSLGNQNVGDYLYLSTVNVGNNYGYLIDGVRPNYLEAPGLVSRNLTWETVSTIDVGVDASFLSNQLNLSFDWYRRTTTDMFGPANALPAVLGASVPQENNADLRTSGFELNLGWRDQIGSDFSYNVNLVLSDYVSKVITYNNPTKILSTYYEGQTIGEIWGYKTAGIIQTEEQLKKISDQSYIYGNWTVGDVEYKDLNNDGKIDKGKNTKDDHGDLTVIGNTTPRFSYGISLGAQWKGFDLNIFLQGVGKRDFCPPTGGNSGVFFWGFTGGFGSNMYEETSDFWTPENTSAYYPKPYNSSEVYKNQQSQTRYLQNAAYLRLKNFQLGYTIPKTIMSKIGLERIRMFISGENLFTITSLQKNFDPELLNGSWGAGKVYPLSKTFSFGFNVDF</sequence>
<dbReference type="InterPro" id="IPR037066">
    <property type="entry name" value="Plug_dom_sf"/>
</dbReference>
<evidence type="ECO:0000256" key="6">
    <source>
        <dbReference type="ARBA" id="ARBA00023004"/>
    </source>
</evidence>
<proteinExistence type="inferred from homology"/>
<evidence type="ECO:0000256" key="2">
    <source>
        <dbReference type="ARBA" id="ARBA00022448"/>
    </source>
</evidence>
<keyword evidence="6" id="KW-0408">Iron</keyword>
<evidence type="ECO:0000256" key="9">
    <source>
        <dbReference type="ARBA" id="ARBA00023237"/>
    </source>
</evidence>
<name>A0A0F5JKB9_9BACT</name>
<dbReference type="PATRIC" id="fig|1203610.3.peg.1153"/>
<dbReference type="InterPro" id="IPR012910">
    <property type="entry name" value="Plug_dom"/>
</dbReference>
<dbReference type="Pfam" id="PF13715">
    <property type="entry name" value="CarbopepD_reg_2"/>
    <property type="match status" value="1"/>
</dbReference>
<keyword evidence="3 10" id="KW-1134">Transmembrane beta strand</keyword>
<feature type="domain" description="Secretin/TonB short N-terminal" evidence="13">
    <location>
        <begin position="74"/>
        <end position="125"/>
    </location>
</feature>
<feature type="chain" id="PRO_5002490509" evidence="12">
    <location>
        <begin position="43"/>
        <end position="1155"/>
    </location>
</feature>
<evidence type="ECO:0000256" key="8">
    <source>
        <dbReference type="ARBA" id="ARBA00023136"/>
    </source>
</evidence>
<dbReference type="InterPro" id="IPR039426">
    <property type="entry name" value="TonB-dep_rcpt-like"/>
</dbReference>
<dbReference type="InterPro" id="IPR023996">
    <property type="entry name" value="TonB-dep_OMP_SusC/RagA"/>
</dbReference>
<evidence type="ECO:0000259" key="13">
    <source>
        <dbReference type="SMART" id="SM00965"/>
    </source>
</evidence>
<evidence type="ECO:0000256" key="7">
    <source>
        <dbReference type="ARBA" id="ARBA00023077"/>
    </source>
</evidence>
<protein>
    <submittedName>
        <fullName evidence="14">SusC/RagA family TonB-linked outer membrane protein</fullName>
    </submittedName>
</protein>
<dbReference type="HOGENOM" id="CLU_004317_1_1_10"/>
<dbReference type="InterPro" id="IPR036942">
    <property type="entry name" value="Beta-barrel_TonB_sf"/>
</dbReference>
<keyword evidence="5 10" id="KW-0812">Transmembrane</keyword>
<dbReference type="AlphaFoldDB" id="A0A0F5JKB9"/>
<dbReference type="NCBIfam" id="TIGR04056">
    <property type="entry name" value="OMP_RagA_SusC"/>
    <property type="match status" value="1"/>
</dbReference>
<dbReference type="FunFam" id="2.60.40.1120:FF:000003">
    <property type="entry name" value="Outer membrane protein Omp121"/>
    <property type="match status" value="1"/>
</dbReference>
<dbReference type="SUPFAM" id="SSF49464">
    <property type="entry name" value="Carboxypeptidase regulatory domain-like"/>
    <property type="match status" value="1"/>
</dbReference>
<dbReference type="NCBIfam" id="TIGR04057">
    <property type="entry name" value="SusC_RagA_signa"/>
    <property type="match status" value="1"/>
</dbReference>
<evidence type="ECO:0000313" key="14">
    <source>
        <dbReference type="EMBL" id="KKB58256.1"/>
    </source>
</evidence>
<evidence type="ECO:0000256" key="4">
    <source>
        <dbReference type="ARBA" id="ARBA00022496"/>
    </source>
</evidence>
<dbReference type="InterPro" id="IPR008969">
    <property type="entry name" value="CarboxyPept-like_regulatory"/>
</dbReference>
<evidence type="ECO:0000313" key="15">
    <source>
        <dbReference type="Proteomes" id="UP000033035"/>
    </source>
</evidence>
<evidence type="ECO:0000256" key="10">
    <source>
        <dbReference type="PROSITE-ProRule" id="PRU01360"/>
    </source>
</evidence>
<dbReference type="GO" id="GO:0006826">
    <property type="term" value="P:iron ion transport"/>
    <property type="evidence" value="ECO:0007669"/>
    <property type="project" value="UniProtKB-KW"/>
</dbReference>
<keyword evidence="4" id="KW-0410">Iron transport</keyword>
<dbReference type="Pfam" id="PF07715">
    <property type="entry name" value="Plug"/>
    <property type="match status" value="1"/>
</dbReference>
<reference evidence="14 15" key="1">
    <citation type="submission" date="2013-04" db="EMBL/GenBank/DDBJ databases">
        <title>The Genome Sequence of Parabacteroides gordonii DSM 23371.</title>
        <authorList>
            <consortium name="The Broad Institute Genomics Platform"/>
            <person name="Earl A."/>
            <person name="Ward D."/>
            <person name="Feldgarden M."/>
            <person name="Gevers D."/>
            <person name="Martens E."/>
            <person name="Sakamoto M."/>
            <person name="Benno Y."/>
            <person name="Suzuki N."/>
            <person name="Matsunaga N."/>
            <person name="Koshihara K."/>
            <person name="Seki M."/>
            <person name="Komiya H."/>
            <person name="Walker B."/>
            <person name="Young S."/>
            <person name="Zeng Q."/>
            <person name="Gargeya S."/>
            <person name="Fitzgerald M."/>
            <person name="Haas B."/>
            <person name="Abouelleil A."/>
            <person name="Allen A.W."/>
            <person name="Alvarado L."/>
            <person name="Arachchi H.M."/>
            <person name="Berlin A.M."/>
            <person name="Chapman S.B."/>
            <person name="Gainer-Dewar J."/>
            <person name="Goldberg J."/>
            <person name="Griggs A."/>
            <person name="Gujja S."/>
            <person name="Hansen M."/>
            <person name="Howarth C."/>
            <person name="Imamovic A."/>
            <person name="Ireland A."/>
            <person name="Larimer J."/>
            <person name="McCowan C."/>
            <person name="Murphy C."/>
            <person name="Pearson M."/>
            <person name="Poon T.W."/>
            <person name="Priest M."/>
            <person name="Roberts A."/>
            <person name="Saif S."/>
            <person name="Shea T."/>
            <person name="Sisk P."/>
            <person name="Sykes S."/>
            <person name="Wortman J."/>
            <person name="Nusbaum C."/>
            <person name="Birren B."/>
        </authorList>
    </citation>
    <scope>NUCLEOTIDE SEQUENCE [LARGE SCALE GENOMIC DNA]</scope>
    <source>
        <strain evidence="14 15">MS-1</strain>
    </source>
</reference>
<dbReference type="Gene3D" id="2.170.130.10">
    <property type="entry name" value="TonB-dependent receptor, plug domain"/>
    <property type="match status" value="1"/>
</dbReference>
<evidence type="ECO:0000256" key="1">
    <source>
        <dbReference type="ARBA" id="ARBA00004571"/>
    </source>
</evidence>
<evidence type="ECO:0000256" key="12">
    <source>
        <dbReference type="SAM" id="SignalP"/>
    </source>
</evidence>
<evidence type="ECO:0000256" key="11">
    <source>
        <dbReference type="RuleBase" id="RU003357"/>
    </source>
</evidence>